<keyword evidence="9 14" id="KW-0408">Iron</keyword>
<keyword evidence="5 14" id="KW-0479">Metal-binding</keyword>
<dbReference type="Gene3D" id="3.10.120.10">
    <property type="entry name" value="Cytochrome b5-like heme/steroid binding domain"/>
    <property type="match status" value="2"/>
</dbReference>
<feature type="transmembrane region" description="Helical" evidence="14">
    <location>
        <begin position="108"/>
        <end position="127"/>
    </location>
</feature>
<accession>A0A232F6N5</accession>
<keyword evidence="4 14" id="KW-0812">Transmembrane</keyword>
<evidence type="ECO:0000256" key="7">
    <source>
        <dbReference type="ARBA" id="ARBA00022848"/>
    </source>
</evidence>
<evidence type="ECO:0000256" key="11">
    <source>
        <dbReference type="ARBA" id="ARBA00037877"/>
    </source>
</evidence>
<dbReference type="GO" id="GO:0046872">
    <property type="term" value="F:metal ion binding"/>
    <property type="evidence" value="ECO:0007669"/>
    <property type="project" value="UniProtKB-UniRule"/>
</dbReference>
<keyword evidence="14" id="KW-1133">Transmembrane helix</keyword>
<protein>
    <recommendedName>
        <fullName evidence="13">Cytochrome b5</fullName>
    </recommendedName>
</protein>
<reference evidence="16 17" key="1">
    <citation type="journal article" date="2017" name="Curr. Biol.">
        <title>The Evolution of Venom by Co-option of Single-Copy Genes.</title>
        <authorList>
            <person name="Martinson E.O."/>
            <person name="Mrinalini"/>
            <person name="Kelkar Y.D."/>
            <person name="Chang C.H."/>
            <person name="Werren J.H."/>
        </authorList>
    </citation>
    <scope>NUCLEOTIDE SEQUENCE [LARGE SCALE GENOMIC DNA]</scope>
    <source>
        <strain evidence="16 17">Alberta</strain>
        <tissue evidence="16">Whole body</tissue>
    </source>
</reference>
<keyword evidence="7" id="KW-0492">Microsome</keyword>
<evidence type="ECO:0000256" key="2">
    <source>
        <dbReference type="ARBA" id="ARBA00022448"/>
    </source>
</evidence>
<evidence type="ECO:0000256" key="12">
    <source>
        <dbReference type="ARBA" id="ARBA00038168"/>
    </source>
</evidence>
<evidence type="ECO:0000256" key="14">
    <source>
        <dbReference type="RuleBase" id="RU362121"/>
    </source>
</evidence>
<sequence>MSQKYSAEEVSRHNNADDLWIAIHGKVFDVTKFLKEHPGGEEVLLNLAGGDATKCFDDIGHSQEAIQLKDTFEIGTLQGELTSPVAAASTGPTVDDDDWVYEEPKKEANPYIPVFIGLAVVVYAYTFEEVKKASDQTRTVMVIHDKVYDVTPFLNEHPGGEEILLDHGGKDASEDFNDVGHSTDALEMMTKYQVGEIVEAERRNPPKKDGWKAGYNSKNPENEKYVSGPGMPFGLLVGGVVLAALAIFYLFL</sequence>
<comment type="subcellular location">
    <subcellularLocation>
        <location evidence="1">Endoplasmic reticulum membrane</location>
        <topology evidence="1">Single-pass membrane protein</topology>
        <orientation evidence="1">Cytoplasmic side</orientation>
    </subcellularLocation>
    <subcellularLocation>
        <location evidence="11">Microsome membrane</location>
        <topology evidence="11">Single-pass membrane protein</topology>
        <orientation evidence="11">Cytoplasmic side</orientation>
    </subcellularLocation>
</comment>
<dbReference type="GO" id="GO:0005789">
    <property type="term" value="C:endoplasmic reticulum membrane"/>
    <property type="evidence" value="ECO:0007669"/>
    <property type="project" value="UniProtKB-SubCell"/>
</dbReference>
<dbReference type="SUPFAM" id="SSF55856">
    <property type="entry name" value="Cytochrome b5-like heme/steroid binding domain"/>
    <property type="match status" value="2"/>
</dbReference>
<evidence type="ECO:0000256" key="10">
    <source>
        <dbReference type="ARBA" id="ARBA00023136"/>
    </source>
</evidence>
<organism evidence="16 17">
    <name type="scientific">Trichomalopsis sarcophagae</name>
    <dbReference type="NCBI Taxonomy" id="543379"/>
    <lineage>
        <taxon>Eukaryota</taxon>
        <taxon>Metazoa</taxon>
        <taxon>Ecdysozoa</taxon>
        <taxon>Arthropoda</taxon>
        <taxon>Hexapoda</taxon>
        <taxon>Insecta</taxon>
        <taxon>Pterygota</taxon>
        <taxon>Neoptera</taxon>
        <taxon>Endopterygota</taxon>
        <taxon>Hymenoptera</taxon>
        <taxon>Apocrita</taxon>
        <taxon>Proctotrupomorpha</taxon>
        <taxon>Chalcidoidea</taxon>
        <taxon>Pteromalidae</taxon>
        <taxon>Pteromalinae</taxon>
        <taxon>Trichomalopsis</taxon>
    </lineage>
</organism>
<keyword evidence="10 14" id="KW-0472">Membrane</keyword>
<dbReference type="OrthoDB" id="260519at2759"/>
<evidence type="ECO:0000256" key="1">
    <source>
        <dbReference type="ARBA" id="ARBA00004131"/>
    </source>
</evidence>
<dbReference type="InterPro" id="IPR001199">
    <property type="entry name" value="Cyt_B5-like_heme/steroid-bd"/>
</dbReference>
<evidence type="ECO:0000313" key="17">
    <source>
        <dbReference type="Proteomes" id="UP000215335"/>
    </source>
</evidence>
<dbReference type="InterPro" id="IPR018506">
    <property type="entry name" value="Cyt_B5_heme-BS"/>
</dbReference>
<evidence type="ECO:0000313" key="16">
    <source>
        <dbReference type="EMBL" id="OXU26098.1"/>
    </source>
</evidence>
<dbReference type="PANTHER" id="PTHR19359">
    <property type="entry name" value="CYTOCHROME B5"/>
    <property type="match status" value="1"/>
</dbReference>
<evidence type="ECO:0000256" key="6">
    <source>
        <dbReference type="ARBA" id="ARBA00022824"/>
    </source>
</evidence>
<feature type="domain" description="Cytochrome b5 heme-binding" evidence="15">
    <location>
        <begin position="122"/>
        <end position="198"/>
    </location>
</feature>
<dbReference type="InterPro" id="IPR050668">
    <property type="entry name" value="Cytochrome_b5"/>
</dbReference>
<dbReference type="EMBL" id="NNAY01000879">
    <property type="protein sequence ID" value="OXU26098.1"/>
    <property type="molecule type" value="Genomic_DNA"/>
</dbReference>
<evidence type="ECO:0000256" key="13">
    <source>
        <dbReference type="ARBA" id="ARBA00039806"/>
    </source>
</evidence>
<dbReference type="Pfam" id="PF00173">
    <property type="entry name" value="Cyt-b5"/>
    <property type="match status" value="2"/>
</dbReference>
<dbReference type="PROSITE" id="PS00191">
    <property type="entry name" value="CYTOCHROME_B5_1"/>
    <property type="match status" value="2"/>
</dbReference>
<dbReference type="GO" id="GO:0020037">
    <property type="term" value="F:heme binding"/>
    <property type="evidence" value="ECO:0007669"/>
    <property type="project" value="UniProtKB-UniRule"/>
</dbReference>
<dbReference type="PRINTS" id="PR00363">
    <property type="entry name" value="CYTOCHROMEB5"/>
</dbReference>
<comment type="caution">
    <text evidence="14">Lacks conserved residue(s) required for the propagation of feature annotation.</text>
</comment>
<comment type="caution">
    <text evidence="16">The sequence shown here is derived from an EMBL/GenBank/DDBJ whole genome shotgun (WGS) entry which is preliminary data.</text>
</comment>
<feature type="transmembrane region" description="Helical" evidence="14">
    <location>
        <begin position="233"/>
        <end position="251"/>
    </location>
</feature>
<dbReference type="STRING" id="543379.A0A232F6N5"/>
<keyword evidence="2" id="KW-0813">Transport</keyword>
<evidence type="ECO:0000256" key="8">
    <source>
        <dbReference type="ARBA" id="ARBA00022982"/>
    </source>
</evidence>
<gene>
    <name evidence="16" type="ORF">TSAR_007670</name>
</gene>
<evidence type="ECO:0000256" key="9">
    <source>
        <dbReference type="ARBA" id="ARBA00023004"/>
    </source>
</evidence>
<name>A0A232F6N5_9HYME</name>
<proteinExistence type="inferred from homology"/>
<keyword evidence="3 14" id="KW-0349">Heme</keyword>
<comment type="similarity">
    <text evidence="12 14">Belongs to the cytochrome b5 family.</text>
</comment>
<dbReference type="FunFam" id="3.10.120.10:FF:000002">
    <property type="entry name" value="Cytochrome b5 type B"/>
    <property type="match status" value="2"/>
</dbReference>
<keyword evidence="17" id="KW-1185">Reference proteome</keyword>
<keyword evidence="6" id="KW-0256">Endoplasmic reticulum</keyword>
<dbReference type="InterPro" id="IPR036400">
    <property type="entry name" value="Cyt_B5-like_heme/steroid_sf"/>
</dbReference>
<dbReference type="SMART" id="SM01117">
    <property type="entry name" value="Cyt-b5"/>
    <property type="match status" value="2"/>
</dbReference>
<dbReference type="PANTHER" id="PTHR19359:SF150">
    <property type="entry name" value="CYTOCHROME B5"/>
    <property type="match status" value="1"/>
</dbReference>
<evidence type="ECO:0000256" key="4">
    <source>
        <dbReference type="ARBA" id="ARBA00022692"/>
    </source>
</evidence>
<dbReference type="PROSITE" id="PS50255">
    <property type="entry name" value="CYTOCHROME_B5_2"/>
    <property type="match status" value="2"/>
</dbReference>
<dbReference type="Proteomes" id="UP000215335">
    <property type="component" value="Unassembled WGS sequence"/>
</dbReference>
<feature type="domain" description="Cytochrome b5 heme-binding" evidence="15">
    <location>
        <begin position="2"/>
        <end position="78"/>
    </location>
</feature>
<evidence type="ECO:0000256" key="5">
    <source>
        <dbReference type="ARBA" id="ARBA00022723"/>
    </source>
</evidence>
<evidence type="ECO:0000259" key="15">
    <source>
        <dbReference type="PROSITE" id="PS50255"/>
    </source>
</evidence>
<keyword evidence="8" id="KW-0249">Electron transport</keyword>
<dbReference type="AlphaFoldDB" id="A0A232F6N5"/>
<evidence type="ECO:0000256" key="3">
    <source>
        <dbReference type="ARBA" id="ARBA00022617"/>
    </source>
</evidence>